<dbReference type="Proteomes" id="UP000475862">
    <property type="component" value="Unassembled WGS sequence"/>
</dbReference>
<dbReference type="AlphaFoldDB" id="A0A6G0SUF8"/>
<reference evidence="7 8" key="1">
    <citation type="submission" date="2019-08" db="EMBL/GenBank/DDBJ databases">
        <title>The genome of the soybean aphid Biotype 1, its phylome, world population structure and adaptation to the North American continent.</title>
        <authorList>
            <person name="Giordano R."/>
            <person name="Donthu R.K."/>
            <person name="Hernandez A.G."/>
            <person name="Wright C.L."/>
            <person name="Zimin A.V."/>
        </authorList>
    </citation>
    <scope>NUCLEOTIDE SEQUENCE [LARGE SCALE GENOMIC DNA]</scope>
    <source>
        <tissue evidence="7">Whole aphids</tissue>
    </source>
</reference>
<feature type="domain" description="THAP-type" evidence="6">
    <location>
        <begin position="1"/>
        <end position="109"/>
    </location>
</feature>
<dbReference type="GO" id="GO:0008270">
    <property type="term" value="F:zinc ion binding"/>
    <property type="evidence" value="ECO:0007669"/>
    <property type="project" value="UniProtKB-KW"/>
</dbReference>
<dbReference type="InterPro" id="IPR006612">
    <property type="entry name" value="THAP_Znf"/>
</dbReference>
<protein>
    <recommendedName>
        <fullName evidence="6">THAP-type domain-containing protein</fullName>
    </recommendedName>
</protein>
<sequence>MSGDKCGYFNCNLTRRTSKNIFHPFPAKIELHNQWILNSGNIYFFWQVYFIQNKKYYKNINYVFGNIHLESLSPKKLRKRYICSNHFDDTMYMNSKRMKLKQNAIPNKYLAGFSVQDCNLSSPDSFKILTPTRKYDTVQKQSTPVCKNLFPNSPSLSITPTTKSWVSSLIDLPSPQTKLSLPLPITDKKHIILQDKINNLRRILKRKRALISTLKKKK</sequence>
<dbReference type="Pfam" id="PF05485">
    <property type="entry name" value="THAP"/>
    <property type="match status" value="1"/>
</dbReference>
<evidence type="ECO:0000256" key="1">
    <source>
        <dbReference type="ARBA" id="ARBA00022723"/>
    </source>
</evidence>
<keyword evidence="8" id="KW-1185">Reference proteome</keyword>
<evidence type="ECO:0000256" key="3">
    <source>
        <dbReference type="ARBA" id="ARBA00022833"/>
    </source>
</evidence>
<dbReference type="GO" id="GO:0003677">
    <property type="term" value="F:DNA binding"/>
    <property type="evidence" value="ECO:0007669"/>
    <property type="project" value="UniProtKB-UniRule"/>
</dbReference>
<gene>
    <name evidence="7" type="ORF">AGLY_017709</name>
</gene>
<organism evidence="7 8">
    <name type="scientific">Aphis glycines</name>
    <name type="common">Soybean aphid</name>
    <dbReference type="NCBI Taxonomy" id="307491"/>
    <lineage>
        <taxon>Eukaryota</taxon>
        <taxon>Metazoa</taxon>
        <taxon>Ecdysozoa</taxon>
        <taxon>Arthropoda</taxon>
        <taxon>Hexapoda</taxon>
        <taxon>Insecta</taxon>
        <taxon>Pterygota</taxon>
        <taxon>Neoptera</taxon>
        <taxon>Paraneoptera</taxon>
        <taxon>Hemiptera</taxon>
        <taxon>Sternorrhyncha</taxon>
        <taxon>Aphidomorpha</taxon>
        <taxon>Aphidoidea</taxon>
        <taxon>Aphididae</taxon>
        <taxon>Aphidini</taxon>
        <taxon>Aphis</taxon>
        <taxon>Aphis</taxon>
    </lineage>
</organism>
<keyword evidence="1" id="KW-0479">Metal-binding</keyword>
<dbReference type="SUPFAM" id="SSF57716">
    <property type="entry name" value="Glucocorticoid receptor-like (DNA-binding domain)"/>
    <property type="match status" value="1"/>
</dbReference>
<evidence type="ECO:0000256" key="2">
    <source>
        <dbReference type="ARBA" id="ARBA00022771"/>
    </source>
</evidence>
<dbReference type="EMBL" id="VYZN01001862">
    <property type="protein sequence ID" value="KAE9521902.1"/>
    <property type="molecule type" value="Genomic_DNA"/>
</dbReference>
<evidence type="ECO:0000256" key="4">
    <source>
        <dbReference type="ARBA" id="ARBA00023125"/>
    </source>
</evidence>
<proteinExistence type="predicted"/>
<evidence type="ECO:0000313" key="8">
    <source>
        <dbReference type="Proteomes" id="UP000475862"/>
    </source>
</evidence>
<dbReference type="OrthoDB" id="6625500at2759"/>
<keyword evidence="2 5" id="KW-0863">Zinc-finger</keyword>
<keyword evidence="4 5" id="KW-0238">DNA-binding</keyword>
<comment type="caution">
    <text evidence="7">The sequence shown here is derived from an EMBL/GenBank/DDBJ whole genome shotgun (WGS) entry which is preliminary data.</text>
</comment>
<evidence type="ECO:0000259" key="6">
    <source>
        <dbReference type="PROSITE" id="PS50950"/>
    </source>
</evidence>
<dbReference type="PROSITE" id="PS50950">
    <property type="entry name" value="ZF_THAP"/>
    <property type="match status" value="1"/>
</dbReference>
<evidence type="ECO:0000313" key="7">
    <source>
        <dbReference type="EMBL" id="KAE9521902.1"/>
    </source>
</evidence>
<accession>A0A6G0SUF8</accession>
<evidence type="ECO:0000256" key="5">
    <source>
        <dbReference type="PROSITE-ProRule" id="PRU00309"/>
    </source>
</evidence>
<keyword evidence="3" id="KW-0862">Zinc</keyword>
<name>A0A6G0SUF8_APHGL</name>